<organism evidence="1 2">
    <name type="scientific">Lichtheimia corymbifera JMRC:FSU:9682</name>
    <dbReference type="NCBI Taxonomy" id="1263082"/>
    <lineage>
        <taxon>Eukaryota</taxon>
        <taxon>Fungi</taxon>
        <taxon>Fungi incertae sedis</taxon>
        <taxon>Mucoromycota</taxon>
        <taxon>Mucoromycotina</taxon>
        <taxon>Mucoromycetes</taxon>
        <taxon>Mucorales</taxon>
        <taxon>Lichtheimiaceae</taxon>
        <taxon>Lichtheimia</taxon>
    </lineage>
</organism>
<gene>
    <name evidence="1" type="ORF">LCOR_01383.1</name>
</gene>
<comment type="caution">
    <text evidence="1">The sequence shown here is derived from an EMBL/GenBank/DDBJ whole genome shotgun (WGS) entry which is preliminary data.</text>
</comment>
<keyword evidence="2" id="KW-1185">Reference proteome</keyword>
<reference evidence="1" key="1">
    <citation type="submission" date="2013-08" db="EMBL/GenBank/DDBJ databases">
        <title>Gene expansion shapes genome architecture in the human pathogen Lichtheimia corymbifera: an evolutionary genomics analysis in the ancient terrestrial Mucorales (Mucoromycotina).</title>
        <authorList>
            <person name="Schwartze V.U."/>
            <person name="Winter S."/>
            <person name="Shelest E."/>
            <person name="Marcet-Houben M."/>
            <person name="Horn F."/>
            <person name="Wehner S."/>
            <person name="Hoffmann K."/>
            <person name="Riege K."/>
            <person name="Sammeth M."/>
            <person name="Nowrousian M."/>
            <person name="Valiante V."/>
            <person name="Linde J."/>
            <person name="Jacobsen I.D."/>
            <person name="Marz M."/>
            <person name="Brakhage A.A."/>
            <person name="Gabaldon T."/>
            <person name="Bocker S."/>
            <person name="Voigt K."/>
        </authorList>
    </citation>
    <scope>NUCLEOTIDE SEQUENCE [LARGE SCALE GENOMIC DNA]</scope>
    <source>
        <strain evidence="1">FSU 9682</strain>
    </source>
</reference>
<dbReference type="AlphaFoldDB" id="A0A068RI50"/>
<evidence type="ECO:0000313" key="1">
    <source>
        <dbReference type="EMBL" id="CDH49644.1"/>
    </source>
</evidence>
<protein>
    <submittedName>
        <fullName evidence="1">Uncharacterized protein</fullName>
    </submittedName>
</protein>
<accession>A0A068RI50</accession>
<dbReference type="EMBL" id="CBTN010000003">
    <property type="protein sequence ID" value="CDH49644.1"/>
    <property type="molecule type" value="Genomic_DNA"/>
</dbReference>
<proteinExistence type="predicted"/>
<sequence length="81" mass="8878">MVAAVGAPSGHLGHSINYVSRLHYTDHSAAFVIVAMQQPLPKIDPNTITEIDTIDNLTRKKFCRINIGPSFFNAQVSRDIG</sequence>
<dbReference type="VEuPathDB" id="FungiDB:LCOR_01383.1"/>
<dbReference type="Proteomes" id="UP000027586">
    <property type="component" value="Unassembled WGS sequence"/>
</dbReference>
<evidence type="ECO:0000313" key="2">
    <source>
        <dbReference type="Proteomes" id="UP000027586"/>
    </source>
</evidence>
<name>A0A068RI50_9FUNG</name>